<comment type="pathway">
    <text evidence="1">Metabolic intermediate metabolism; carbamoyl phosphate degradation; CO(2) and NH(3) from carbamoyl phosphate: step 1/1.</text>
</comment>
<dbReference type="SUPFAM" id="SSF53633">
    <property type="entry name" value="Carbamate kinase-like"/>
    <property type="match status" value="1"/>
</dbReference>
<evidence type="ECO:0000256" key="9">
    <source>
        <dbReference type="PIRNR" id="PIRNR000723"/>
    </source>
</evidence>
<dbReference type="HOGENOM" id="CLU_076278_0_0_9"/>
<evidence type="ECO:0000256" key="1">
    <source>
        <dbReference type="ARBA" id="ARBA00005118"/>
    </source>
</evidence>
<keyword evidence="4" id="KW-0056">Arginine metabolism</keyword>
<evidence type="ECO:0000256" key="2">
    <source>
        <dbReference type="ARBA" id="ARBA00011066"/>
    </source>
</evidence>
<dbReference type="InterPro" id="IPR036393">
    <property type="entry name" value="AceGlu_kinase-like_sf"/>
</dbReference>
<protein>
    <recommendedName>
        <fullName evidence="3 8">Carbamate kinase</fullName>
    </recommendedName>
</protein>
<dbReference type="EMBL" id="JXLH01000003">
    <property type="protein sequence ID" value="KJY59832.1"/>
    <property type="molecule type" value="Genomic_DNA"/>
</dbReference>
<comment type="similarity">
    <text evidence="2 9">Belongs to the carbamate kinase family.</text>
</comment>
<gene>
    <name evidence="11" type="ORF">JF75_01820</name>
</gene>
<dbReference type="Proteomes" id="UP000033612">
    <property type="component" value="Unassembled WGS sequence"/>
</dbReference>
<dbReference type="OrthoDB" id="9766717at2"/>
<dbReference type="STRING" id="1218506.JF75_01820"/>
<reference evidence="11 12" key="1">
    <citation type="submission" date="2015-01" db="EMBL/GenBank/DDBJ databases">
        <title>Comparative genomics of the lactic acid bacteria isolated from the honey bee gut.</title>
        <authorList>
            <person name="Ellegaard K.M."/>
            <person name="Tamarit D."/>
            <person name="Javelind E."/>
            <person name="Olofsson T."/>
            <person name="Andersson S.G."/>
            <person name="Vasquez A."/>
        </authorList>
    </citation>
    <scope>NUCLEOTIDE SEQUENCE [LARGE SCALE GENOMIC DNA]</scope>
    <source>
        <strain evidence="11 12">Hma2</strain>
    </source>
</reference>
<dbReference type="GO" id="GO:0008804">
    <property type="term" value="F:carbamate kinase activity"/>
    <property type="evidence" value="ECO:0007669"/>
    <property type="project" value="UniProtKB-UniRule"/>
</dbReference>
<keyword evidence="5 9" id="KW-0808">Transferase</keyword>
<dbReference type="PANTHER" id="PTHR30409:SF1">
    <property type="entry name" value="CARBAMATE KINASE-RELATED"/>
    <property type="match status" value="1"/>
</dbReference>
<feature type="domain" description="Aspartate/glutamate/uridylate kinase" evidence="10">
    <location>
        <begin position="4"/>
        <end position="291"/>
    </location>
</feature>
<dbReference type="AlphaFoldDB" id="A0A0F4LLV8"/>
<evidence type="ECO:0000313" key="12">
    <source>
        <dbReference type="Proteomes" id="UP000033612"/>
    </source>
</evidence>
<accession>A0A0F4LLV8</accession>
<evidence type="ECO:0000256" key="8">
    <source>
        <dbReference type="NCBIfam" id="TIGR00746"/>
    </source>
</evidence>
<keyword evidence="12" id="KW-1185">Reference proteome</keyword>
<evidence type="ECO:0000256" key="4">
    <source>
        <dbReference type="ARBA" id="ARBA00022503"/>
    </source>
</evidence>
<evidence type="ECO:0000256" key="3">
    <source>
        <dbReference type="ARBA" id="ARBA00013070"/>
    </source>
</evidence>
<evidence type="ECO:0000259" key="10">
    <source>
        <dbReference type="Pfam" id="PF00696"/>
    </source>
</evidence>
<organism evidence="11 12">
    <name type="scientific">Lactobacillus kimbladii</name>
    <dbReference type="NCBI Taxonomy" id="1218506"/>
    <lineage>
        <taxon>Bacteria</taxon>
        <taxon>Bacillati</taxon>
        <taxon>Bacillota</taxon>
        <taxon>Bacilli</taxon>
        <taxon>Lactobacillales</taxon>
        <taxon>Lactobacillaceae</taxon>
        <taxon>Lactobacillus</taxon>
    </lineage>
</organism>
<dbReference type="NCBIfam" id="NF009007">
    <property type="entry name" value="PRK12352.1"/>
    <property type="match status" value="1"/>
</dbReference>
<dbReference type="GO" id="GO:0005829">
    <property type="term" value="C:cytosol"/>
    <property type="evidence" value="ECO:0007669"/>
    <property type="project" value="TreeGrafter"/>
</dbReference>
<dbReference type="NCBIfam" id="TIGR00746">
    <property type="entry name" value="arcC"/>
    <property type="match status" value="1"/>
</dbReference>
<evidence type="ECO:0000256" key="7">
    <source>
        <dbReference type="ARBA" id="ARBA00048467"/>
    </source>
</evidence>
<dbReference type="GO" id="GO:0019546">
    <property type="term" value="P:L-arginine deiminase pathway"/>
    <property type="evidence" value="ECO:0007669"/>
    <property type="project" value="TreeGrafter"/>
</dbReference>
<dbReference type="PANTHER" id="PTHR30409">
    <property type="entry name" value="CARBAMATE KINASE"/>
    <property type="match status" value="1"/>
</dbReference>
<dbReference type="FunFam" id="3.40.1160.10:FF:000007">
    <property type="entry name" value="Carbamate kinase"/>
    <property type="match status" value="1"/>
</dbReference>
<evidence type="ECO:0000256" key="6">
    <source>
        <dbReference type="ARBA" id="ARBA00022777"/>
    </source>
</evidence>
<dbReference type="InterPro" id="IPR003964">
    <property type="entry name" value="Carb_kinase"/>
</dbReference>
<evidence type="ECO:0000256" key="5">
    <source>
        <dbReference type="ARBA" id="ARBA00022679"/>
    </source>
</evidence>
<dbReference type="PRINTS" id="PR01469">
    <property type="entry name" value="CARBMTKINASE"/>
</dbReference>
<dbReference type="PIRSF" id="PIRSF000723">
    <property type="entry name" value="Carbamate_kin"/>
    <property type="match status" value="1"/>
</dbReference>
<dbReference type="Gene3D" id="3.40.1160.10">
    <property type="entry name" value="Acetylglutamate kinase-like"/>
    <property type="match status" value="1"/>
</dbReference>
<comment type="catalytic activity">
    <reaction evidence="7">
        <text>hydrogencarbonate + NH4(+) + ATP = carbamoyl phosphate + ADP + H2O + H(+)</text>
        <dbReference type="Rhea" id="RHEA:10152"/>
        <dbReference type="ChEBI" id="CHEBI:15377"/>
        <dbReference type="ChEBI" id="CHEBI:15378"/>
        <dbReference type="ChEBI" id="CHEBI:17544"/>
        <dbReference type="ChEBI" id="CHEBI:28938"/>
        <dbReference type="ChEBI" id="CHEBI:30616"/>
        <dbReference type="ChEBI" id="CHEBI:58228"/>
        <dbReference type="ChEBI" id="CHEBI:456216"/>
        <dbReference type="EC" id="2.7.2.2"/>
    </reaction>
</comment>
<sequence>MATSVIALGGNAILEKDPTDIGQKETVNRATRYIVEYIMAGNKVAICHGNGPQVGNLLLQQSAANSKKNPAFKLDTCGAMTEGSIGYWIQQGLDNASQELGENVKSLTVITQSEVDKNDPSFKSPSKPIGPFYTKEEVVELQRNSNDTFIEDAGRGYRKVVPSPKPVKIVEGDIIKDTVNAGIVPIVAGGGGIPVIIEENKIKGVEAVIDKDFGSEKVAEGISADNLIILTAVDNVYINFGKKDQKALNHITVSEAEIYIKQGQFAKGSMLPKIQAAILFVKNHPDRKAIITSISNLPNISENVGTLITDK</sequence>
<keyword evidence="6 9" id="KW-0418">Kinase</keyword>
<dbReference type="RefSeq" id="WP_034980851.1">
    <property type="nucleotide sequence ID" value="NZ_JBHTBO010000007.1"/>
</dbReference>
<evidence type="ECO:0000313" key="11">
    <source>
        <dbReference type="EMBL" id="KJY59832.1"/>
    </source>
</evidence>
<name>A0A0F4LLV8_9LACO</name>
<dbReference type="UniPathway" id="UPA00996">
    <property type="reaction ID" value="UER00366"/>
</dbReference>
<dbReference type="InterPro" id="IPR001048">
    <property type="entry name" value="Asp/Glu/Uridylate_kinase"/>
</dbReference>
<dbReference type="Pfam" id="PF00696">
    <property type="entry name" value="AA_kinase"/>
    <property type="match status" value="1"/>
</dbReference>
<proteinExistence type="inferred from homology"/>
<comment type="caution">
    <text evidence="11">The sequence shown here is derived from an EMBL/GenBank/DDBJ whole genome shotgun (WGS) entry which is preliminary data.</text>
</comment>
<dbReference type="PATRIC" id="fig|1218506.3.peg.220"/>
<dbReference type="CDD" id="cd04235">
    <property type="entry name" value="AAK_CK"/>
    <property type="match status" value="1"/>
</dbReference>